<dbReference type="PANTHER" id="PTHR33048">
    <property type="entry name" value="PTH11-LIKE INTEGRAL MEMBRANE PROTEIN (AFU_ORTHOLOGUE AFUA_5G11245)"/>
    <property type="match status" value="1"/>
</dbReference>
<reference evidence="9" key="1">
    <citation type="submission" date="2021-06" db="EMBL/GenBank/DDBJ databases">
        <title>Comparative genomics, transcriptomics and evolutionary studies reveal genomic signatures of adaptation to plant cell wall in hemibiotrophic fungi.</title>
        <authorList>
            <consortium name="DOE Joint Genome Institute"/>
            <person name="Baroncelli R."/>
            <person name="Diaz J.F."/>
            <person name="Benocci T."/>
            <person name="Peng M."/>
            <person name="Battaglia E."/>
            <person name="Haridas S."/>
            <person name="Andreopoulos W."/>
            <person name="Labutti K."/>
            <person name="Pangilinan J."/>
            <person name="Floch G.L."/>
            <person name="Makela M.R."/>
            <person name="Henrissat B."/>
            <person name="Grigoriev I.V."/>
            <person name="Crouch J.A."/>
            <person name="De Vries R.P."/>
            <person name="Sukno S.A."/>
            <person name="Thon M.R."/>
        </authorList>
    </citation>
    <scope>NUCLEOTIDE SEQUENCE</scope>
    <source>
        <strain evidence="9">CBS 125086</strain>
    </source>
</reference>
<feature type="transmembrane region" description="Helical" evidence="7">
    <location>
        <begin position="156"/>
        <end position="179"/>
    </location>
</feature>
<feature type="transmembrane region" description="Helical" evidence="7">
    <location>
        <begin position="240"/>
        <end position="258"/>
    </location>
</feature>
<protein>
    <submittedName>
        <fullName evidence="9">Integral membrane protein</fullName>
    </submittedName>
</protein>
<dbReference type="AlphaFoldDB" id="A0AAD8Q798"/>
<evidence type="ECO:0000259" key="8">
    <source>
        <dbReference type="Pfam" id="PF20684"/>
    </source>
</evidence>
<gene>
    <name evidence="9" type="ORF">LY79DRAFT_666953</name>
</gene>
<keyword evidence="2 7" id="KW-0812">Transmembrane</keyword>
<evidence type="ECO:0000256" key="2">
    <source>
        <dbReference type="ARBA" id="ARBA00022692"/>
    </source>
</evidence>
<comment type="caution">
    <text evidence="9">The sequence shown here is derived from an EMBL/GenBank/DDBJ whole genome shotgun (WGS) entry which is preliminary data.</text>
</comment>
<comment type="similarity">
    <text evidence="5">Belongs to the SAT4 family.</text>
</comment>
<evidence type="ECO:0000256" key="5">
    <source>
        <dbReference type="ARBA" id="ARBA00038359"/>
    </source>
</evidence>
<feature type="compositionally biased region" description="Low complexity" evidence="6">
    <location>
        <begin position="386"/>
        <end position="396"/>
    </location>
</feature>
<feature type="compositionally biased region" description="Basic and acidic residues" evidence="6">
    <location>
        <begin position="376"/>
        <end position="385"/>
    </location>
</feature>
<organism evidence="9 10">
    <name type="scientific">Colletotrichum navitas</name>
    <dbReference type="NCBI Taxonomy" id="681940"/>
    <lineage>
        <taxon>Eukaryota</taxon>
        <taxon>Fungi</taxon>
        <taxon>Dikarya</taxon>
        <taxon>Ascomycota</taxon>
        <taxon>Pezizomycotina</taxon>
        <taxon>Sordariomycetes</taxon>
        <taxon>Hypocreomycetidae</taxon>
        <taxon>Glomerellales</taxon>
        <taxon>Glomerellaceae</taxon>
        <taxon>Colletotrichum</taxon>
        <taxon>Colletotrichum graminicola species complex</taxon>
    </lineage>
</organism>
<dbReference type="PANTHER" id="PTHR33048:SF143">
    <property type="entry name" value="EXTRACELLULAR MEMBRANE PROTEIN CFEM DOMAIN-CONTAINING PROTEIN-RELATED"/>
    <property type="match status" value="1"/>
</dbReference>
<evidence type="ECO:0000313" key="10">
    <source>
        <dbReference type="Proteomes" id="UP001230504"/>
    </source>
</evidence>
<dbReference type="InterPro" id="IPR052337">
    <property type="entry name" value="SAT4-like"/>
</dbReference>
<evidence type="ECO:0000313" key="9">
    <source>
        <dbReference type="EMBL" id="KAK1597241.1"/>
    </source>
</evidence>
<dbReference type="GeneID" id="85447542"/>
<feature type="transmembrane region" description="Helical" evidence="7">
    <location>
        <begin position="78"/>
        <end position="98"/>
    </location>
</feature>
<proteinExistence type="inferred from homology"/>
<name>A0AAD8Q798_9PEZI</name>
<accession>A0AAD8Q798</accession>
<dbReference type="EMBL" id="JAHLJV010000009">
    <property type="protein sequence ID" value="KAK1597241.1"/>
    <property type="molecule type" value="Genomic_DNA"/>
</dbReference>
<dbReference type="RefSeq" id="XP_060418055.1">
    <property type="nucleotide sequence ID" value="XM_060563302.1"/>
</dbReference>
<dbReference type="Proteomes" id="UP001230504">
    <property type="component" value="Unassembled WGS sequence"/>
</dbReference>
<evidence type="ECO:0000256" key="6">
    <source>
        <dbReference type="SAM" id="MobiDB-lite"/>
    </source>
</evidence>
<feature type="transmembrane region" description="Helical" evidence="7">
    <location>
        <begin position="199"/>
        <end position="219"/>
    </location>
</feature>
<evidence type="ECO:0000256" key="3">
    <source>
        <dbReference type="ARBA" id="ARBA00022989"/>
    </source>
</evidence>
<dbReference type="InterPro" id="IPR049326">
    <property type="entry name" value="Rhodopsin_dom_fungi"/>
</dbReference>
<feature type="domain" description="Rhodopsin" evidence="8">
    <location>
        <begin position="63"/>
        <end position="297"/>
    </location>
</feature>
<keyword evidence="3 7" id="KW-1133">Transmembrane helix</keyword>
<dbReference type="GO" id="GO:0016020">
    <property type="term" value="C:membrane"/>
    <property type="evidence" value="ECO:0007669"/>
    <property type="project" value="UniProtKB-SubCell"/>
</dbReference>
<feature type="transmembrane region" description="Helical" evidence="7">
    <location>
        <begin position="278"/>
        <end position="298"/>
    </location>
</feature>
<comment type="subcellular location">
    <subcellularLocation>
        <location evidence="1">Membrane</location>
        <topology evidence="1">Multi-pass membrane protein</topology>
    </subcellularLocation>
</comment>
<feature type="region of interest" description="Disordered" evidence="6">
    <location>
        <begin position="367"/>
        <end position="403"/>
    </location>
</feature>
<feature type="transmembrane region" description="Helical" evidence="7">
    <location>
        <begin position="118"/>
        <end position="144"/>
    </location>
</feature>
<keyword evidence="10" id="KW-1185">Reference proteome</keyword>
<dbReference type="Pfam" id="PF20684">
    <property type="entry name" value="Fung_rhodopsin"/>
    <property type="match status" value="1"/>
</dbReference>
<sequence>MLGKGQNQVDPIRAKDQSSFLRSTVAINQSKTACGVPAAPAYDITQWFRQLLFGVQTFFIILKVANKLMKLSAWGWDDLTILIAYADLTVLFVLLYLSERSGAGRDIWTLTPDQITSRVLTLFICSILYTNGLAFIKASILFFYLRIFPDEKFRRVLWGTQLFNLLLGISAAATILGACRPMNFFWYGWWTGKMEDKCINMNAFTICCAALNLALDVWMLMLPASQTYNLRMERKQKAGVMLMFGVGILLTAVSAYRIKVVMDFAASTNITGNSFLTTLFSHIELCVGIFVACLPSALQAWNAMSPKIVQATRLSSRLFNPAKDSHDASKAMQSTTGACEQPPVAVYDESSIAHLIGDFKRIDLNKLPDQSTTETECQKPPDKSIDSSTKSSPDSSRGGRGQR</sequence>
<evidence type="ECO:0000256" key="1">
    <source>
        <dbReference type="ARBA" id="ARBA00004141"/>
    </source>
</evidence>
<evidence type="ECO:0000256" key="7">
    <source>
        <dbReference type="SAM" id="Phobius"/>
    </source>
</evidence>
<keyword evidence="4 7" id="KW-0472">Membrane</keyword>
<evidence type="ECO:0000256" key="4">
    <source>
        <dbReference type="ARBA" id="ARBA00023136"/>
    </source>
</evidence>